<sequence>MENLESKTTVLNDLIRLNNDRIAGYEKAIQALNENTTDLKTVFHDQIVQSYAFIAELKEAVEDTGGKAEVDETTTEGKLFRSWMDIKAIFTGSDRQSVLESCIEGENAIHDAYTEASKLQELPTNTQFLIQQQKEKLAMSGKKIAALYHCRKIKVTNK</sequence>
<name>A0ABP9BBJ6_9SPHI</name>
<evidence type="ECO:0000313" key="2">
    <source>
        <dbReference type="EMBL" id="GAA4792951.1"/>
    </source>
</evidence>
<dbReference type="EMBL" id="BAABIQ010000033">
    <property type="protein sequence ID" value="GAA4792951.1"/>
    <property type="molecule type" value="Genomic_DNA"/>
</dbReference>
<dbReference type="Pfam" id="PF09537">
    <property type="entry name" value="DUF2383"/>
    <property type="match status" value="1"/>
</dbReference>
<dbReference type="RefSeq" id="WP_345231772.1">
    <property type="nucleotide sequence ID" value="NZ_BAABIQ010000033.1"/>
</dbReference>
<dbReference type="InterPro" id="IPR019052">
    <property type="entry name" value="DUF2383"/>
</dbReference>
<evidence type="ECO:0000313" key="3">
    <source>
        <dbReference type="Proteomes" id="UP001501411"/>
    </source>
</evidence>
<dbReference type="NCBIfam" id="TIGR02284">
    <property type="entry name" value="PA2169 family four-helix-bundle protein"/>
    <property type="match status" value="1"/>
</dbReference>
<reference evidence="3" key="1">
    <citation type="journal article" date="2019" name="Int. J. Syst. Evol. Microbiol.">
        <title>The Global Catalogue of Microorganisms (GCM) 10K type strain sequencing project: providing services to taxonomists for standard genome sequencing and annotation.</title>
        <authorList>
            <consortium name="The Broad Institute Genomics Platform"/>
            <consortium name="The Broad Institute Genome Sequencing Center for Infectious Disease"/>
            <person name="Wu L."/>
            <person name="Ma J."/>
        </authorList>
    </citation>
    <scope>NUCLEOTIDE SEQUENCE [LARGE SCALE GENOMIC DNA]</scope>
    <source>
        <strain evidence="3">JCM 18200</strain>
    </source>
</reference>
<keyword evidence="3" id="KW-1185">Reference proteome</keyword>
<proteinExistence type="predicted"/>
<organism evidence="2 3">
    <name type="scientific">Olivibacter ginsenosidimutans</name>
    <dbReference type="NCBI Taxonomy" id="1176537"/>
    <lineage>
        <taxon>Bacteria</taxon>
        <taxon>Pseudomonadati</taxon>
        <taxon>Bacteroidota</taxon>
        <taxon>Sphingobacteriia</taxon>
        <taxon>Sphingobacteriales</taxon>
        <taxon>Sphingobacteriaceae</taxon>
        <taxon>Olivibacter</taxon>
    </lineage>
</organism>
<evidence type="ECO:0000259" key="1">
    <source>
        <dbReference type="Pfam" id="PF09537"/>
    </source>
</evidence>
<dbReference type="Proteomes" id="UP001501411">
    <property type="component" value="Unassembled WGS sequence"/>
</dbReference>
<comment type="caution">
    <text evidence="2">The sequence shown here is derived from an EMBL/GenBank/DDBJ whole genome shotgun (WGS) entry which is preliminary data.</text>
</comment>
<gene>
    <name evidence="2" type="ORF">GCM10023231_21430</name>
</gene>
<dbReference type="InterPro" id="IPR012347">
    <property type="entry name" value="Ferritin-like"/>
</dbReference>
<protein>
    <recommendedName>
        <fullName evidence="1">DUF2383 domain-containing protein</fullName>
    </recommendedName>
</protein>
<accession>A0ABP9BBJ6</accession>
<feature type="domain" description="DUF2383" evidence="1">
    <location>
        <begin position="9"/>
        <end position="118"/>
    </location>
</feature>
<dbReference type="InterPro" id="IPR011971">
    <property type="entry name" value="CHP02284"/>
</dbReference>
<dbReference type="Gene3D" id="1.20.1260.10">
    <property type="match status" value="1"/>
</dbReference>